<name>A0A0R3SBY4_HYMDI</name>
<dbReference type="AlphaFoldDB" id="A0A0R3SBY4"/>
<evidence type="ECO:0000259" key="2">
    <source>
        <dbReference type="PROSITE" id="PS50888"/>
    </source>
</evidence>
<dbReference type="WBParaSite" id="HDID_0000203501-mRNA-1">
    <property type="protein sequence ID" value="HDID_0000203501-mRNA-1"/>
    <property type="gene ID" value="HDID_0000203501"/>
</dbReference>
<dbReference type="Proteomes" id="UP000321570">
    <property type="component" value="Unassembled WGS sequence"/>
</dbReference>
<dbReference type="SUPFAM" id="SSF47459">
    <property type="entry name" value="HLH, helix-loop-helix DNA-binding domain"/>
    <property type="match status" value="1"/>
</dbReference>
<dbReference type="OrthoDB" id="6311184at2759"/>
<dbReference type="PROSITE" id="PS50888">
    <property type="entry name" value="BHLH"/>
    <property type="match status" value="1"/>
</dbReference>
<feature type="region of interest" description="Disordered" evidence="1">
    <location>
        <begin position="155"/>
        <end position="183"/>
    </location>
</feature>
<reference evidence="3 5" key="2">
    <citation type="submission" date="2018-11" db="EMBL/GenBank/DDBJ databases">
        <authorList>
            <consortium name="Pathogen Informatics"/>
        </authorList>
    </citation>
    <scope>NUCLEOTIDE SEQUENCE [LARGE SCALE GENOMIC DNA]</scope>
</reference>
<dbReference type="InterPro" id="IPR011598">
    <property type="entry name" value="bHLH_dom"/>
</dbReference>
<dbReference type="GO" id="GO:0046983">
    <property type="term" value="F:protein dimerization activity"/>
    <property type="evidence" value="ECO:0007669"/>
    <property type="project" value="InterPro"/>
</dbReference>
<keyword evidence="6" id="KW-1185">Reference proteome</keyword>
<protein>
    <submittedName>
        <fullName evidence="7">BHLH domain-containing protein</fullName>
    </submittedName>
</protein>
<reference evidence="4 6" key="3">
    <citation type="submission" date="2019-07" db="EMBL/GenBank/DDBJ databases">
        <authorList>
            <person name="Jastrzebski P J."/>
            <person name="Paukszto L."/>
            <person name="Jastrzebski P J."/>
        </authorList>
    </citation>
    <scope>NUCLEOTIDE SEQUENCE [LARGE SCALE GENOMIC DNA]</scope>
    <source>
        <strain evidence="4 6">WMS-il1</strain>
    </source>
</reference>
<proteinExistence type="predicted"/>
<gene>
    <name evidence="3" type="ORF">HDID_LOCUS2036</name>
    <name evidence="4" type="ORF">WMSIL1_LOCUS13834</name>
</gene>
<dbReference type="EMBL" id="UYSG01000448">
    <property type="protein sequence ID" value="VDL19497.1"/>
    <property type="molecule type" value="Genomic_DNA"/>
</dbReference>
<dbReference type="Proteomes" id="UP000274504">
    <property type="component" value="Unassembled WGS sequence"/>
</dbReference>
<dbReference type="InterPro" id="IPR036638">
    <property type="entry name" value="HLH_DNA-bd_sf"/>
</dbReference>
<feature type="region of interest" description="Disordered" evidence="1">
    <location>
        <begin position="210"/>
        <end position="259"/>
    </location>
</feature>
<feature type="domain" description="BHLH" evidence="2">
    <location>
        <begin position="76"/>
        <end position="130"/>
    </location>
</feature>
<evidence type="ECO:0000256" key="1">
    <source>
        <dbReference type="SAM" id="MobiDB-lite"/>
    </source>
</evidence>
<evidence type="ECO:0000313" key="6">
    <source>
        <dbReference type="Proteomes" id="UP000321570"/>
    </source>
</evidence>
<evidence type="ECO:0000313" key="4">
    <source>
        <dbReference type="EMBL" id="VUZ56103.1"/>
    </source>
</evidence>
<feature type="compositionally biased region" description="Low complexity" evidence="1">
    <location>
        <begin position="221"/>
        <end position="239"/>
    </location>
</feature>
<accession>A0A0R3SBY4</accession>
<evidence type="ECO:0000313" key="7">
    <source>
        <dbReference type="WBParaSite" id="HDID_0000203501-mRNA-1"/>
    </source>
</evidence>
<reference evidence="7" key="1">
    <citation type="submission" date="2017-02" db="UniProtKB">
        <authorList>
            <consortium name="WormBaseParasite"/>
        </authorList>
    </citation>
    <scope>IDENTIFICATION</scope>
</reference>
<dbReference type="EMBL" id="CABIJS010000698">
    <property type="protein sequence ID" value="VUZ56103.1"/>
    <property type="molecule type" value="Genomic_DNA"/>
</dbReference>
<sequence>MCPSSHMRLFPTITNQQTPSVSTKNQNTEYPLSAFTLMYTTPPTSSQQPQIYPTVPSASVSKVQKTFARLSEREINRKDKKKYLERLRRSKINSQIKMMYDLIFKMSGESIRKREICEMLADCLTVIESLFKIVMEDPLLKAKVLPPELLSSSKSSEINNRMQGSAFSPMREEEKENVPPNSNISSLSLISANSSSIQIISTPIECRMRKRERADSGLEQSHLSTSSSIPNSSSLSHESSPVKKSRKTPYLQIWRPYQE</sequence>
<organism evidence="7">
    <name type="scientific">Hymenolepis diminuta</name>
    <name type="common">Rat tapeworm</name>
    <dbReference type="NCBI Taxonomy" id="6216"/>
    <lineage>
        <taxon>Eukaryota</taxon>
        <taxon>Metazoa</taxon>
        <taxon>Spiralia</taxon>
        <taxon>Lophotrochozoa</taxon>
        <taxon>Platyhelminthes</taxon>
        <taxon>Cestoda</taxon>
        <taxon>Eucestoda</taxon>
        <taxon>Cyclophyllidea</taxon>
        <taxon>Hymenolepididae</taxon>
        <taxon>Hymenolepis</taxon>
    </lineage>
</organism>
<evidence type="ECO:0000313" key="5">
    <source>
        <dbReference type="Proteomes" id="UP000274504"/>
    </source>
</evidence>
<evidence type="ECO:0000313" key="3">
    <source>
        <dbReference type="EMBL" id="VDL19497.1"/>
    </source>
</evidence>